<name>A0ABQ3J326_9RHOB</name>
<evidence type="ECO:0000256" key="3">
    <source>
        <dbReference type="SAM" id="SignalP"/>
    </source>
</evidence>
<keyword evidence="6" id="KW-1185">Reference proteome</keyword>
<comment type="subcellular location">
    <subcellularLocation>
        <location evidence="1">Cell envelope</location>
    </subcellularLocation>
</comment>
<sequence length="346" mass="37316">MRTLATLISACLLPGMLWAADPQTATNPAVNHVALTDQVLVVLDDQFAAFRDDTARLSQVAQAFCDGTANRQQMTQALAAAWTAWAPLDAYQFGPIETQAAALTVNFFPDKKNFVGRAVAELLKRPAQEQADPETVAAASAGAQGLPALERLVFDDVQTCPALIGVSGNLARIGAALHDGWFAPEGWADLVRDAGADNPVYLSHQEFTRQIFTALDFSILRLREHRIGRALGTYERSFPTRAEAWRAGFTNDIMIAQLDGLIAMVDDGFSDAVPDATRAEIVQIARDVQARIHAIGAPLSEALDDPQTRIRVEALQPMLDHLKSRLDQQIGESLGVDAGFSAGDGD</sequence>
<reference evidence="6" key="1">
    <citation type="journal article" date="2019" name="Int. J. Syst. Evol. Microbiol.">
        <title>The Global Catalogue of Microorganisms (GCM) 10K type strain sequencing project: providing services to taxonomists for standard genome sequencing and annotation.</title>
        <authorList>
            <consortium name="The Broad Institute Genomics Platform"/>
            <consortium name="The Broad Institute Genome Sequencing Center for Infectious Disease"/>
            <person name="Wu L."/>
            <person name="Ma J."/>
        </authorList>
    </citation>
    <scope>NUCLEOTIDE SEQUENCE [LARGE SCALE GENOMIC DNA]</scope>
    <source>
        <strain evidence="6">KCTC 42443</strain>
    </source>
</reference>
<feature type="domain" description="Imelysin-like" evidence="4">
    <location>
        <begin position="47"/>
        <end position="325"/>
    </location>
</feature>
<dbReference type="InterPro" id="IPR034984">
    <property type="entry name" value="Imelysin-like_IPPA"/>
</dbReference>
<dbReference type="InterPro" id="IPR018976">
    <property type="entry name" value="Imelysin-like"/>
</dbReference>
<feature type="signal peptide" evidence="3">
    <location>
        <begin position="1"/>
        <end position="19"/>
    </location>
</feature>
<evidence type="ECO:0000256" key="1">
    <source>
        <dbReference type="ARBA" id="ARBA00004196"/>
    </source>
</evidence>
<keyword evidence="2 3" id="KW-0732">Signal</keyword>
<dbReference type="InterPro" id="IPR038352">
    <property type="entry name" value="Imelysin_sf"/>
</dbReference>
<organism evidence="5 6">
    <name type="scientific">Aliiroseovarius zhejiangensis</name>
    <dbReference type="NCBI Taxonomy" id="1632025"/>
    <lineage>
        <taxon>Bacteria</taxon>
        <taxon>Pseudomonadati</taxon>
        <taxon>Pseudomonadota</taxon>
        <taxon>Alphaproteobacteria</taxon>
        <taxon>Rhodobacterales</taxon>
        <taxon>Paracoccaceae</taxon>
        <taxon>Aliiroseovarius</taxon>
    </lineage>
</organism>
<dbReference type="Gene3D" id="1.20.1420.20">
    <property type="entry name" value="M75 peptidase, HXXE motif"/>
    <property type="match status" value="1"/>
</dbReference>
<evidence type="ECO:0000313" key="5">
    <source>
        <dbReference type="EMBL" id="GHE99736.1"/>
    </source>
</evidence>
<evidence type="ECO:0000313" key="6">
    <source>
        <dbReference type="Proteomes" id="UP000609802"/>
    </source>
</evidence>
<proteinExistence type="predicted"/>
<evidence type="ECO:0000256" key="2">
    <source>
        <dbReference type="ARBA" id="ARBA00022729"/>
    </source>
</evidence>
<dbReference type="Pfam" id="PF09375">
    <property type="entry name" value="Peptidase_M75"/>
    <property type="match status" value="1"/>
</dbReference>
<accession>A0ABQ3J326</accession>
<gene>
    <name evidence="5" type="ORF">GCM10016455_20690</name>
</gene>
<evidence type="ECO:0000259" key="4">
    <source>
        <dbReference type="Pfam" id="PF09375"/>
    </source>
</evidence>
<dbReference type="Proteomes" id="UP000609802">
    <property type="component" value="Unassembled WGS sequence"/>
</dbReference>
<dbReference type="EMBL" id="BNCH01000004">
    <property type="protein sequence ID" value="GHE99736.1"/>
    <property type="molecule type" value="Genomic_DNA"/>
</dbReference>
<dbReference type="RefSeq" id="WP_191286447.1">
    <property type="nucleotide sequence ID" value="NZ_BNCH01000004.1"/>
</dbReference>
<protein>
    <recommendedName>
        <fullName evidence="4">Imelysin-like domain-containing protein</fullName>
    </recommendedName>
</protein>
<feature type="chain" id="PRO_5045671635" description="Imelysin-like domain-containing protein" evidence="3">
    <location>
        <begin position="20"/>
        <end position="346"/>
    </location>
</feature>
<dbReference type="CDD" id="cd14659">
    <property type="entry name" value="Imelysin-like_IPPA"/>
    <property type="match status" value="1"/>
</dbReference>
<comment type="caution">
    <text evidence="5">The sequence shown here is derived from an EMBL/GenBank/DDBJ whole genome shotgun (WGS) entry which is preliminary data.</text>
</comment>